<dbReference type="GO" id="GO:0004386">
    <property type="term" value="F:helicase activity"/>
    <property type="evidence" value="ECO:0007669"/>
    <property type="project" value="UniProtKB-KW"/>
</dbReference>
<dbReference type="GO" id="GO:0005524">
    <property type="term" value="F:ATP binding"/>
    <property type="evidence" value="ECO:0007669"/>
    <property type="project" value="InterPro"/>
</dbReference>
<comment type="caution">
    <text evidence="4">The sequence shown here is derived from an EMBL/GenBank/DDBJ whole genome shotgun (WGS) entry which is preliminary data.</text>
</comment>
<keyword evidence="2" id="KW-0143">Chaperone</keyword>
<dbReference type="GO" id="GO:0042026">
    <property type="term" value="P:protein refolding"/>
    <property type="evidence" value="ECO:0007669"/>
    <property type="project" value="InterPro"/>
</dbReference>
<dbReference type="GO" id="GO:0140662">
    <property type="term" value="F:ATP-dependent protein folding chaperone"/>
    <property type="evidence" value="ECO:0007669"/>
    <property type="project" value="InterPro"/>
</dbReference>
<keyword evidence="4" id="KW-0378">Hydrolase</keyword>
<dbReference type="InterPro" id="IPR011545">
    <property type="entry name" value="DEAD/DEAH_box_helicase_dom"/>
</dbReference>
<dbReference type="PANTHER" id="PTHR45633">
    <property type="entry name" value="60 KDA HEAT SHOCK PROTEIN, MITOCHONDRIAL"/>
    <property type="match status" value="1"/>
</dbReference>
<dbReference type="SUPFAM" id="SSF52540">
    <property type="entry name" value="P-loop containing nucleoside triphosphate hydrolases"/>
    <property type="match status" value="1"/>
</dbReference>
<dbReference type="GO" id="GO:0003676">
    <property type="term" value="F:nucleic acid binding"/>
    <property type="evidence" value="ECO:0007669"/>
    <property type="project" value="InterPro"/>
</dbReference>
<dbReference type="InterPro" id="IPR001844">
    <property type="entry name" value="Cpn60/GroEL"/>
</dbReference>
<protein>
    <submittedName>
        <fullName evidence="4">DEAD-box ATP-dependent RNA helicase 56</fullName>
    </submittedName>
</protein>
<sequence>MRCKTEKSKIKPKKGSCSLDEDQKLRDYVMNYVSSCWSMVPINAGNFTLNVIVLQPTVASKANDSSDDCTTTSSVLAHDFNKCGLLSVTSDSNPVLIKQGIDKMVLRLIEEVKKRAQHGCIPQAILRMEVISEAKYGMGKTYVFVLSTLQQIEPVPSQVDALVLCHTRELAYQVITVSPL</sequence>
<feature type="domain" description="DEAD/DEAH-box helicase" evidence="3">
    <location>
        <begin position="115"/>
        <end position="176"/>
    </location>
</feature>
<dbReference type="STRING" id="35608.A0A2U1KVK7"/>
<dbReference type="Proteomes" id="UP000245207">
    <property type="component" value="Unassembled WGS sequence"/>
</dbReference>
<dbReference type="Pfam" id="PF00270">
    <property type="entry name" value="DEAD"/>
    <property type="match status" value="1"/>
</dbReference>
<dbReference type="OrthoDB" id="1550411at2759"/>
<keyword evidence="4" id="KW-0547">Nucleotide-binding</keyword>
<dbReference type="InterPro" id="IPR027417">
    <property type="entry name" value="P-loop_NTPase"/>
</dbReference>
<organism evidence="4 5">
    <name type="scientific">Artemisia annua</name>
    <name type="common">Sweet wormwood</name>
    <dbReference type="NCBI Taxonomy" id="35608"/>
    <lineage>
        <taxon>Eukaryota</taxon>
        <taxon>Viridiplantae</taxon>
        <taxon>Streptophyta</taxon>
        <taxon>Embryophyta</taxon>
        <taxon>Tracheophyta</taxon>
        <taxon>Spermatophyta</taxon>
        <taxon>Magnoliopsida</taxon>
        <taxon>eudicotyledons</taxon>
        <taxon>Gunneridae</taxon>
        <taxon>Pentapetalae</taxon>
        <taxon>asterids</taxon>
        <taxon>campanulids</taxon>
        <taxon>Asterales</taxon>
        <taxon>Asteraceae</taxon>
        <taxon>Asteroideae</taxon>
        <taxon>Anthemideae</taxon>
        <taxon>Artemisiinae</taxon>
        <taxon>Artemisia</taxon>
    </lineage>
</organism>
<accession>A0A2U1KVK7</accession>
<name>A0A2U1KVK7_ARTAN</name>
<evidence type="ECO:0000313" key="4">
    <source>
        <dbReference type="EMBL" id="PWA40777.1"/>
    </source>
</evidence>
<keyword evidence="4" id="KW-0067">ATP-binding</keyword>
<dbReference type="EMBL" id="PKPP01013551">
    <property type="protein sequence ID" value="PWA40777.1"/>
    <property type="molecule type" value="Genomic_DNA"/>
</dbReference>
<proteinExistence type="inferred from homology"/>
<keyword evidence="5" id="KW-1185">Reference proteome</keyword>
<dbReference type="SUPFAM" id="SSF48592">
    <property type="entry name" value="GroEL equatorial domain-like"/>
    <property type="match status" value="1"/>
</dbReference>
<evidence type="ECO:0000313" key="5">
    <source>
        <dbReference type="Proteomes" id="UP000245207"/>
    </source>
</evidence>
<dbReference type="AlphaFoldDB" id="A0A2U1KVK7"/>
<comment type="similarity">
    <text evidence="1">Belongs to the chaperonin (HSP60) family.</text>
</comment>
<evidence type="ECO:0000256" key="1">
    <source>
        <dbReference type="ARBA" id="ARBA00006607"/>
    </source>
</evidence>
<dbReference type="Gene3D" id="3.40.50.300">
    <property type="entry name" value="P-loop containing nucleotide triphosphate hydrolases"/>
    <property type="match status" value="1"/>
</dbReference>
<reference evidence="4 5" key="1">
    <citation type="journal article" date="2018" name="Mol. Plant">
        <title>The genome of Artemisia annua provides insight into the evolution of Asteraceae family and artemisinin biosynthesis.</title>
        <authorList>
            <person name="Shen Q."/>
            <person name="Zhang L."/>
            <person name="Liao Z."/>
            <person name="Wang S."/>
            <person name="Yan T."/>
            <person name="Shi P."/>
            <person name="Liu M."/>
            <person name="Fu X."/>
            <person name="Pan Q."/>
            <person name="Wang Y."/>
            <person name="Lv Z."/>
            <person name="Lu X."/>
            <person name="Zhang F."/>
            <person name="Jiang W."/>
            <person name="Ma Y."/>
            <person name="Chen M."/>
            <person name="Hao X."/>
            <person name="Li L."/>
            <person name="Tang Y."/>
            <person name="Lv G."/>
            <person name="Zhou Y."/>
            <person name="Sun X."/>
            <person name="Brodelius P.E."/>
            <person name="Rose J.K.C."/>
            <person name="Tang K."/>
        </authorList>
    </citation>
    <scope>NUCLEOTIDE SEQUENCE [LARGE SCALE GENOMIC DNA]</scope>
    <source>
        <strain evidence="5">cv. Huhao1</strain>
        <tissue evidence="4">Leaf</tissue>
    </source>
</reference>
<keyword evidence="4" id="KW-0347">Helicase</keyword>
<evidence type="ECO:0000259" key="3">
    <source>
        <dbReference type="Pfam" id="PF00270"/>
    </source>
</evidence>
<evidence type="ECO:0000256" key="2">
    <source>
        <dbReference type="ARBA" id="ARBA00023186"/>
    </source>
</evidence>
<dbReference type="InterPro" id="IPR027413">
    <property type="entry name" value="GROEL-like_equatorial_sf"/>
</dbReference>
<gene>
    <name evidence="4" type="ORF">CTI12_AA559000</name>
</gene>